<dbReference type="PANTHER" id="PTHR14094">
    <property type="entry name" value="SIGNAL RECOGNITION PARTICLE 72"/>
    <property type="match status" value="1"/>
</dbReference>
<dbReference type="InterPro" id="IPR013699">
    <property type="entry name" value="Signal_recog_part_SRP72_RNA-bd"/>
</dbReference>
<keyword evidence="7 9" id="KW-0733">Signal recognition particle</keyword>
<gene>
    <name evidence="12" type="ORF">KSP40_PGU002751</name>
</gene>
<reference evidence="12 13" key="1">
    <citation type="journal article" date="2022" name="Nat. Plants">
        <title>Genomes of leafy and leafless Platanthera orchids illuminate the evolution of mycoheterotrophy.</title>
        <authorList>
            <person name="Li M.H."/>
            <person name="Liu K.W."/>
            <person name="Li Z."/>
            <person name="Lu H.C."/>
            <person name="Ye Q.L."/>
            <person name="Zhang D."/>
            <person name="Wang J.Y."/>
            <person name="Li Y.F."/>
            <person name="Zhong Z.M."/>
            <person name="Liu X."/>
            <person name="Yu X."/>
            <person name="Liu D.K."/>
            <person name="Tu X.D."/>
            <person name="Liu B."/>
            <person name="Hao Y."/>
            <person name="Liao X.Y."/>
            <person name="Jiang Y.T."/>
            <person name="Sun W.H."/>
            <person name="Chen J."/>
            <person name="Chen Y.Q."/>
            <person name="Ai Y."/>
            <person name="Zhai J.W."/>
            <person name="Wu S.S."/>
            <person name="Zhou Z."/>
            <person name="Hsiao Y.Y."/>
            <person name="Wu W.L."/>
            <person name="Chen Y.Y."/>
            <person name="Lin Y.F."/>
            <person name="Hsu J.L."/>
            <person name="Li C.Y."/>
            <person name="Wang Z.W."/>
            <person name="Zhao X."/>
            <person name="Zhong W.Y."/>
            <person name="Ma X.K."/>
            <person name="Ma L."/>
            <person name="Huang J."/>
            <person name="Chen G.Z."/>
            <person name="Huang M.Z."/>
            <person name="Huang L."/>
            <person name="Peng D.H."/>
            <person name="Luo Y.B."/>
            <person name="Zou S.Q."/>
            <person name="Chen S.P."/>
            <person name="Lan S."/>
            <person name="Tsai W.C."/>
            <person name="Van de Peer Y."/>
            <person name="Liu Z.J."/>
        </authorList>
    </citation>
    <scope>NUCLEOTIDE SEQUENCE [LARGE SCALE GENOMIC DNA]</scope>
    <source>
        <strain evidence="12">Lor288</strain>
    </source>
</reference>
<sequence length="676" mass="74768">MTTKPTKPKPSPGPANTQISSLEDLFSSLHRYAQNLEYEQAVKVADQVLTVAPGDEDALRCKVVALIKSDAIDRALSVIQASEDLRDLKFYQAYCLYRQNKLLEALDSLNNQEKTPMALQLESQILYRLGKMDACMHTYEKLQKFKIDSLDLKTNIVAALISAGRSSEVQAMMDSLKVKSSSSFELAYNTACSLIEKKQYAEAEQQLLSARRIGQEMLMDEDYADDEIETELAPISVQLAYIQQLLGNKKEAMEAYIGIITRNLADASSLAVATNNLISVRGTKDVSDSLRKLERFIEKADGSKLFKLASGLDFKLSQRQKEALWSNRLLLLLQANRNDQCFISQAQELVASLPSMFPDSFIPILLQAAVLVKEKKILKAEEILIQFAAKIPEKSKPLLLGRAQIAAAAGHLQIATESLSMIHDICHMPATVATVVSLKERVSDFPGAASALNSALHWWRDSMVEDNKLNVIMPEAASFMLTHGNEEAAFQLYEELVKNHGSTEAMAGLVKAAARTDLAKAELYEKRLAELPGLKGINVESLEKTSGATHVEGGLTAGKKEKFEEVKAKIKKRKRKPRYPKGFDPANPGPPPDPERWLPKRERSSYRPKRKDKRSQVRGSQGAVVREKHDSAVSNTASTSSMRANTKSNQVSTSSKGSTGSEPPKVSSKSRKKNRS</sequence>
<dbReference type="PANTHER" id="PTHR14094:SF9">
    <property type="entry name" value="SIGNAL RECOGNITION PARTICLE SUBUNIT SRP72"/>
    <property type="match status" value="1"/>
</dbReference>
<evidence type="ECO:0000256" key="3">
    <source>
        <dbReference type="ARBA" id="ARBA00007676"/>
    </source>
</evidence>
<evidence type="ECO:0000256" key="10">
    <source>
        <dbReference type="SAM" id="MobiDB-lite"/>
    </source>
</evidence>
<dbReference type="Proteomes" id="UP001412067">
    <property type="component" value="Unassembled WGS sequence"/>
</dbReference>
<evidence type="ECO:0000256" key="1">
    <source>
        <dbReference type="ARBA" id="ARBA00004240"/>
    </source>
</evidence>
<dbReference type="PIRSF" id="PIRSF038922">
    <property type="entry name" value="SRP72"/>
    <property type="match status" value="1"/>
</dbReference>
<dbReference type="SUPFAM" id="SSF48452">
    <property type="entry name" value="TPR-like"/>
    <property type="match status" value="2"/>
</dbReference>
<dbReference type="Gene3D" id="1.25.40.10">
    <property type="entry name" value="Tetratricopeptide repeat domain"/>
    <property type="match status" value="1"/>
</dbReference>
<evidence type="ECO:0000256" key="2">
    <source>
        <dbReference type="ARBA" id="ARBA00004496"/>
    </source>
</evidence>
<name>A0ABR2LS31_9ASPA</name>
<dbReference type="InterPro" id="IPR026270">
    <property type="entry name" value="SRP72"/>
</dbReference>
<accession>A0ABR2LS31</accession>
<evidence type="ECO:0000256" key="5">
    <source>
        <dbReference type="ARBA" id="ARBA00022490"/>
    </source>
</evidence>
<protein>
    <recommendedName>
        <fullName evidence="4 9">Signal recognition particle subunit SRP72</fullName>
    </recommendedName>
</protein>
<feature type="compositionally biased region" description="Basic and acidic residues" evidence="10">
    <location>
        <begin position="593"/>
        <end position="605"/>
    </location>
</feature>
<evidence type="ECO:0000256" key="9">
    <source>
        <dbReference type="PIRNR" id="PIRNR038922"/>
    </source>
</evidence>
<feature type="region of interest" description="Disordered" evidence="10">
    <location>
        <begin position="567"/>
        <end position="676"/>
    </location>
</feature>
<feature type="domain" description="Signal recognition particle SRP72 subunit RNA-binding" evidence="11">
    <location>
        <begin position="560"/>
        <end position="608"/>
    </location>
</feature>
<keyword evidence="5 9" id="KW-0963">Cytoplasm</keyword>
<evidence type="ECO:0000256" key="7">
    <source>
        <dbReference type="ARBA" id="ARBA00023135"/>
    </source>
</evidence>
<comment type="similarity">
    <text evidence="3 9">Belongs to the SRP72 family.</text>
</comment>
<evidence type="ECO:0000313" key="13">
    <source>
        <dbReference type="Proteomes" id="UP001412067"/>
    </source>
</evidence>
<organism evidence="12 13">
    <name type="scientific">Platanthera guangdongensis</name>
    <dbReference type="NCBI Taxonomy" id="2320717"/>
    <lineage>
        <taxon>Eukaryota</taxon>
        <taxon>Viridiplantae</taxon>
        <taxon>Streptophyta</taxon>
        <taxon>Embryophyta</taxon>
        <taxon>Tracheophyta</taxon>
        <taxon>Spermatophyta</taxon>
        <taxon>Magnoliopsida</taxon>
        <taxon>Liliopsida</taxon>
        <taxon>Asparagales</taxon>
        <taxon>Orchidaceae</taxon>
        <taxon>Orchidoideae</taxon>
        <taxon>Orchideae</taxon>
        <taxon>Orchidinae</taxon>
        <taxon>Platanthera</taxon>
    </lineage>
</organism>
<evidence type="ECO:0000259" key="11">
    <source>
        <dbReference type="Pfam" id="PF08492"/>
    </source>
</evidence>
<feature type="compositionally biased region" description="Polar residues" evidence="10">
    <location>
        <begin position="632"/>
        <end position="661"/>
    </location>
</feature>
<evidence type="ECO:0000256" key="4">
    <source>
        <dbReference type="ARBA" id="ARBA00018350"/>
    </source>
</evidence>
<dbReference type="EMBL" id="JBBWWR010000016">
    <property type="protein sequence ID" value="KAK8948235.1"/>
    <property type="molecule type" value="Genomic_DNA"/>
</dbReference>
<keyword evidence="8 9" id="KW-0687">Ribonucleoprotein</keyword>
<proteinExistence type="inferred from homology"/>
<keyword evidence="13" id="KW-1185">Reference proteome</keyword>
<evidence type="ECO:0000256" key="6">
    <source>
        <dbReference type="ARBA" id="ARBA00022824"/>
    </source>
</evidence>
<feature type="compositionally biased region" description="Basic residues" evidence="10">
    <location>
        <begin position="569"/>
        <end position="579"/>
    </location>
</feature>
<comment type="subcellular location">
    <subcellularLocation>
        <location evidence="2 9">Cytoplasm</location>
    </subcellularLocation>
    <subcellularLocation>
        <location evidence="1">Endoplasmic reticulum</location>
    </subcellularLocation>
</comment>
<comment type="function">
    <text evidence="9">Component of the signal recognition particle (SRP) complex, a ribonucleoprotein complex that mediates the cotranslational targeting of secretory and membrane proteins to the endoplasmic reticulum (ER).</text>
</comment>
<evidence type="ECO:0000313" key="12">
    <source>
        <dbReference type="EMBL" id="KAK8948235.1"/>
    </source>
</evidence>
<dbReference type="InterPro" id="IPR011990">
    <property type="entry name" value="TPR-like_helical_dom_sf"/>
</dbReference>
<comment type="caution">
    <text evidence="12">The sequence shown here is derived from an EMBL/GenBank/DDBJ whole genome shotgun (WGS) entry which is preliminary data.</text>
</comment>
<keyword evidence="6" id="KW-0256">Endoplasmic reticulum</keyword>
<dbReference type="Pfam" id="PF08492">
    <property type="entry name" value="SRP72"/>
    <property type="match status" value="1"/>
</dbReference>
<evidence type="ECO:0000256" key="8">
    <source>
        <dbReference type="ARBA" id="ARBA00023274"/>
    </source>
</evidence>